<sequence>MYGHQDRCDRTAYVAGLQPSISDIELFEVFNKVSHVEKVIVRNASTRHALVVFKSVEGLYLALVHFQGIVLHGRQLHIRPLRESSHKSLNENGGNQMMYDQRRRPQSVQEKFHPNSLYTYSNNRNNSSGRNGSSRRRASYNRNAQPIQHSMRDNLSPPQYLSFNNDIQFDDYSESAQRFDSLANLIRGPHPGNPYTNKPAQIPDGQKSRSNSAKECSKPAPPTWKMELQIKKENEVQQNGPAAAQVYRKNPEQPEKMTAQELLAKFSSFGTEKENSNENSKKKRPNLSVINPSLFYEQYPRTSSPLALVNTDVVDKAVSPHDPAVLAYRRARAPTIIADLSPIDIRNCSYVTKHFAENSKEMALQPTLNRREMTNEELSDMIVSTGNLRIDLPFSVIGKQSNDEPAPWSPVKRVRAESGSLSLMHINSPHFSPIKLEFDDDVFCFENNGKLVDDSPKKSGENKNDVVVDGNNVEQKLKSYQDITNSRLPSNCHSANPSSDKRSFVFPEYSPIFRHVSVPSLTNFVSDITDFGIGLHSQHVSIGEKLVCSSSSSAEVSASHSKSSLESDQKINEFVESEKPLAMI</sequence>
<dbReference type="SUPFAM" id="SSF54928">
    <property type="entry name" value="RNA-binding domain, RBD"/>
    <property type="match status" value="1"/>
</dbReference>
<accession>A0A9P1IA41</accession>
<evidence type="ECO:0000313" key="8">
    <source>
        <dbReference type="Proteomes" id="UP001152747"/>
    </source>
</evidence>
<dbReference type="EMBL" id="CANHGI010000002">
    <property type="protein sequence ID" value="CAI5441121.1"/>
    <property type="molecule type" value="Genomic_DNA"/>
</dbReference>
<dbReference type="PANTHER" id="PTHR13798">
    <property type="entry name" value="RNA BINDING MOTIF RBM PROTEIN -RELATED"/>
    <property type="match status" value="1"/>
</dbReference>
<evidence type="ECO:0000256" key="2">
    <source>
        <dbReference type="ARBA" id="ARBA00022884"/>
    </source>
</evidence>
<feature type="region of interest" description="Disordered" evidence="5">
    <location>
        <begin position="84"/>
        <end position="138"/>
    </location>
</feature>
<dbReference type="InterPro" id="IPR052285">
    <property type="entry name" value="NEXT_complex_subunit"/>
</dbReference>
<dbReference type="InterPro" id="IPR012677">
    <property type="entry name" value="Nucleotide-bd_a/b_plait_sf"/>
</dbReference>
<evidence type="ECO:0000259" key="6">
    <source>
        <dbReference type="PROSITE" id="PS50102"/>
    </source>
</evidence>
<dbReference type="GO" id="GO:0003727">
    <property type="term" value="F:single-stranded RNA binding"/>
    <property type="evidence" value="ECO:0007669"/>
    <property type="project" value="TreeGrafter"/>
</dbReference>
<keyword evidence="3" id="KW-0539">Nucleus</keyword>
<keyword evidence="8" id="KW-1185">Reference proteome</keyword>
<proteinExistence type="predicted"/>
<evidence type="ECO:0000313" key="7">
    <source>
        <dbReference type="EMBL" id="CAI5441121.1"/>
    </source>
</evidence>
<dbReference type="Proteomes" id="UP001152747">
    <property type="component" value="Unassembled WGS sequence"/>
</dbReference>
<gene>
    <name evidence="7" type="ORF">CAMP_LOCUS3758</name>
</gene>
<dbReference type="PROSITE" id="PS50102">
    <property type="entry name" value="RRM"/>
    <property type="match status" value="1"/>
</dbReference>
<organism evidence="7 8">
    <name type="scientific">Caenorhabditis angaria</name>
    <dbReference type="NCBI Taxonomy" id="860376"/>
    <lineage>
        <taxon>Eukaryota</taxon>
        <taxon>Metazoa</taxon>
        <taxon>Ecdysozoa</taxon>
        <taxon>Nematoda</taxon>
        <taxon>Chromadorea</taxon>
        <taxon>Rhabditida</taxon>
        <taxon>Rhabditina</taxon>
        <taxon>Rhabditomorpha</taxon>
        <taxon>Rhabditoidea</taxon>
        <taxon>Rhabditidae</taxon>
        <taxon>Peloderinae</taxon>
        <taxon>Caenorhabditis</taxon>
    </lineage>
</organism>
<evidence type="ECO:0000256" key="4">
    <source>
        <dbReference type="PROSITE-ProRule" id="PRU00176"/>
    </source>
</evidence>
<dbReference type="GO" id="GO:0000381">
    <property type="term" value="P:regulation of alternative mRNA splicing, via spliceosome"/>
    <property type="evidence" value="ECO:0007669"/>
    <property type="project" value="TreeGrafter"/>
</dbReference>
<protein>
    <recommendedName>
        <fullName evidence="6">RRM domain-containing protein</fullName>
    </recommendedName>
</protein>
<dbReference type="InterPro" id="IPR000504">
    <property type="entry name" value="RRM_dom"/>
</dbReference>
<dbReference type="AlphaFoldDB" id="A0A9P1IA41"/>
<comment type="caution">
    <text evidence="7">The sequence shown here is derived from an EMBL/GenBank/DDBJ whole genome shotgun (WGS) entry which is preliminary data.</text>
</comment>
<dbReference type="InterPro" id="IPR035979">
    <property type="entry name" value="RBD_domain_sf"/>
</dbReference>
<evidence type="ECO:0000256" key="1">
    <source>
        <dbReference type="ARBA" id="ARBA00004642"/>
    </source>
</evidence>
<feature type="region of interest" description="Disordered" evidence="5">
    <location>
        <begin position="184"/>
        <end position="222"/>
    </location>
</feature>
<comment type="subcellular location">
    <subcellularLocation>
        <location evidence="1">Nucleus</location>
        <location evidence="1">Nucleoplasm</location>
    </subcellularLocation>
</comment>
<dbReference type="SMART" id="SM00360">
    <property type="entry name" value="RRM"/>
    <property type="match status" value="1"/>
</dbReference>
<feature type="domain" description="RRM" evidence="6">
    <location>
        <begin position="10"/>
        <end position="83"/>
    </location>
</feature>
<dbReference type="CDD" id="cd00590">
    <property type="entry name" value="RRM_SF"/>
    <property type="match status" value="1"/>
</dbReference>
<dbReference type="Pfam" id="PF00076">
    <property type="entry name" value="RRM_1"/>
    <property type="match status" value="1"/>
</dbReference>
<dbReference type="PANTHER" id="PTHR13798:SF3">
    <property type="entry name" value="RRM DOMAIN-CONTAINING PROTEIN"/>
    <property type="match status" value="1"/>
</dbReference>
<keyword evidence="2 4" id="KW-0694">RNA-binding</keyword>
<feature type="compositionally biased region" description="Low complexity" evidence="5">
    <location>
        <begin position="120"/>
        <end position="132"/>
    </location>
</feature>
<dbReference type="GO" id="GO:0005654">
    <property type="term" value="C:nucleoplasm"/>
    <property type="evidence" value="ECO:0007669"/>
    <property type="project" value="UniProtKB-SubCell"/>
</dbReference>
<evidence type="ECO:0000256" key="3">
    <source>
        <dbReference type="ARBA" id="ARBA00023242"/>
    </source>
</evidence>
<reference evidence="7" key="1">
    <citation type="submission" date="2022-11" db="EMBL/GenBank/DDBJ databases">
        <authorList>
            <person name="Kikuchi T."/>
        </authorList>
    </citation>
    <scope>NUCLEOTIDE SEQUENCE</scope>
    <source>
        <strain evidence="7">PS1010</strain>
    </source>
</reference>
<dbReference type="Gene3D" id="3.30.70.330">
    <property type="match status" value="1"/>
</dbReference>
<name>A0A9P1IA41_9PELO</name>
<evidence type="ECO:0000256" key="5">
    <source>
        <dbReference type="SAM" id="MobiDB-lite"/>
    </source>
</evidence>
<dbReference type="OrthoDB" id="407442at2759"/>